<dbReference type="Gene3D" id="3.30.1340.10">
    <property type="entry name" value="HPr-like"/>
    <property type="match status" value="1"/>
</dbReference>
<comment type="caution">
    <text evidence="2">The sequence shown here is derived from an EMBL/GenBank/DDBJ whole genome shotgun (WGS) entry which is preliminary data.</text>
</comment>
<dbReference type="InterPro" id="IPR035895">
    <property type="entry name" value="HPr-like_sf"/>
</dbReference>
<evidence type="ECO:0000313" key="2">
    <source>
        <dbReference type="EMBL" id="MBC5780236.1"/>
    </source>
</evidence>
<dbReference type="InterPro" id="IPR000032">
    <property type="entry name" value="HPr-like"/>
</dbReference>
<evidence type="ECO:0000259" key="1">
    <source>
        <dbReference type="Pfam" id="PF00381"/>
    </source>
</evidence>
<accession>A0ABR7IJP0</accession>
<evidence type="ECO:0000313" key="3">
    <source>
        <dbReference type="Proteomes" id="UP000649826"/>
    </source>
</evidence>
<sequence length="82" mass="9166">MKIRLNSSADATTVVSIANKFKDCDIDGKFGRYIIDLKSILGVLSFELPKTIEVVIQSDDSELIEDLEHQLGLWRVPDDSSI</sequence>
<organism evidence="2 3">
    <name type="scientific">Blautia difficilis</name>
    <dbReference type="NCBI Taxonomy" id="2763027"/>
    <lineage>
        <taxon>Bacteria</taxon>
        <taxon>Bacillati</taxon>
        <taxon>Bacillota</taxon>
        <taxon>Clostridia</taxon>
        <taxon>Lachnospirales</taxon>
        <taxon>Lachnospiraceae</taxon>
        <taxon>Blautia</taxon>
    </lineage>
</organism>
<dbReference type="EMBL" id="JACOQG010000018">
    <property type="protein sequence ID" value="MBC5780236.1"/>
    <property type="molecule type" value="Genomic_DNA"/>
</dbReference>
<protein>
    <submittedName>
        <fullName evidence="2">HPr family phosphocarrier protein</fullName>
    </submittedName>
</protein>
<dbReference type="Proteomes" id="UP000649826">
    <property type="component" value="Unassembled WGS sequence"/>
</dbReference>
<reference evidence="2 3" key="1">
    <citation type="submission" date="2020-08" db="EMBL/GenBank/DDBJ databases">
        <title>Genome public.</title>
        <authorList>
            <person name="Liu C."/>
            <person name="Sun Q."/>
        </authorList>
    </citation>
    <scope>NUCLEOTIDE SEQUENCE [LARGE SCALE GENOMIC DNA]</scope>
    <source>
        <strain evidence="2 3">M29</strain>
    </source>
</reference>
<dbReference type="Pfam" id="PF00381">
    <property type="entry name" value="PTS-HPr"/>
    <property type="match status" value="1"/>
</dbReference>
<keyword evidence="3" id="KW-1185">Reference proteome</keyword>
<proteinExistence type="predicted"/>
<name>A0ABR7IJP0_9FIRM</name>
<dbReference type="RefSeq" id="WP_186995181.1">
    <property type="nucleotide sequence ID" value="NZ_JACOQG010000018.1"/>
</dbReference>
<feature type="domain" description="HPr" evidence="1">
    <location>
        <begin position="11"/>
        <end position="62"/>
    </location>
</feature>
<gene>
    <name evidence="2" type="ORF">H8Z82_11350</name>
</gene>
<dbReference type="SUPFAM" id="SSF55594">
    <property type="entry name" value="HPr-like"/>
    <property type="match status" value="1"/>
</dbReference>